<comment type="subcellular location">
    <subcellularLocation>
        <location evidence="1 7">Cell membrane</location>
        <topology evidence="1 7">Multi-pass membrane protein</topology>
    </subcellularLocation>
</comment>
<evidence type="ECO:0000259" key="8">
    <source>
        <dbReference type="PROSITE" id="PS50928"/>
    </source>
</evidence>
<dbReference type="GO" id="GO:0055085">
    <property type="term" value="P:transmembrane transport"/>
    <property type="evidence" value="ECO:0007669"/>
    <property type="project" value="InterPro"/>
</dbReference>
<feature type="transmembrane region" description="Helical" evidence="7">
    <location>
        <begin position="101"/>
        <end position="126"/>
    </location>
</feature>
<dbReference type="GO" id="GO:0005886">
    <property type="term" value="C:plasma membrane"/>
    <property type="evidence" value="ECO:0007669"/>
    <property type="project" value="UniProtKB-SubCell"/>
</dbReference>
<feature type="transmembrane region" description="Helical" evidence="7">
    <location>
        <begin position="292"/>
        <end position="313"/>
    </location>
</feature>
<gene>
    <name evidence="9" type="ORF">CF651_23870</name>
</gene>
<keyword evidence="3" id="KW-1003">Cell membrane</keyword>
<comment type="caution">
    <text evidence="9">The sequence shown here is derived from an EMBL/GenBank/DDBJ whole genome shotgun (WGS) entry which is preliminary data.</text>
</comment>
<evidence type="ECO:0000256" key="1">
    <source>
        <dbReference type="ARBA" id="ARBA00004651"/>
    </source>
</evidence>
<evidence type="ECO:0000256" key="5">
    <source>
        <dbReference type="ARBA" id="ARBA00022989"/>
    </source>
</evidence>
<keyword evidence="4 7" id="KW-0812">Transmembrane</keyword>
<evidence type="ECO:0000313" key="10">
    <source>
        <dbReference type="Proteomes" id="UP000215509"/>
    </source>
</evidence>
<feature type="transmembrane region" description="Helical" evidence="7">
    <location>
        <begin position="39"/>
        <end position="58"/>
    </location>
</feature>
<dbReference type="SUPFAM" id="SSF161098">
    <property type="entry name" value="MetI-like"/>
    <property type="match status" value="1"/>
</dbReference>
<dbReference type="AlphaFoldDB" id="A0A229UK13"/>
<keyword evidence="2 7" id="KW-0813">Transport</keyword>
<dbReference type="CDD" id="cd06261">
    <property type="entry name" value="TM_PBP2"/>
    <property type="match status" value="1"/>
</dbReference>
<name>A0A229UK13_9BACL</name>
<evidence type="ECO:0000256" key="4">
    <source>
        <dbReference type="ARBA" id="ARBA00022692"/>
    </source>
</evidence>
<evidence type="ECO:0000256" key="3">
    <source>
        <dbReference type="ARBA" id="ARBA00022475"/>
    </source>
</evidence>
<evidence type="ECO:0000256" key="7">
    <source>
        <dbReference type="RuleBase" id="RU363032"/>
    </source>
</evidence>
<feature type="domain" description="ABC transmembrane type-1" evidence="8">
    <location>
        <begin position="98"/>
        <end position="313"/>
    </location>
</feature>
<evidence type="ECO:0000256" key="2">
    <source>
        <dbReference type="ARBA" id="ARBA00022448"/>
    </source>
</evidence>
<dbReference type="PROSITE" id="PS50928">
    <property type="entry name" value="ABC_TM1"/>
    <property type="match status" value="1"/>
</dbReference>
<dbReference type="PANTHER" id="PTHR43227:SF11">
    <property type="entry name" value="BLL4140 PROTEIN"/>
    <property type="match status" value="1"/>
</dbReference>
<dbReference type="Proteomes" id="UP000215509">
    <property type="component" value="Unassembled WGS sequence"/>
</dbReference>
<sequence>MRFQDQAEEVFSLTKPAPRAPSAGPLLSLRVHRRLSKQLQAYLFLAPILLSIGLFKYTPFVQAITQSFYEWNGANIHRFIGLHNYETLFRDAAFYTSMKNISLFTGSFVLIQLTFPLLAAIGIFHLKQARAQAFFKFGFVIPMVVPHLIIFLLWKWIYVGDGLLDRLLQAVGLEHLIHAWLGESGTALGAIVFISFPWISGIYFLIYLAGLVSIPQELLEVGHIDGMNGWQRIRFIELPLLRNQLRLVLILAFIQQFQSFENVLVLTNGGPGYSTLTPALYLYKKGFESNELGYASAIGVVVFAILLLCTLAANRLLKTAERVE</sequence>
<reference evidence="9 10" key="1">
    <citation type="submission" date="2017-07" db="EMBL/GenBank/DDBJ databases">
        <title>Genome sequencing and assembly of Paenibacillus rigui.</title>
        <authorList>
            <person name="Mayilraj S."/>
        </authorList>
    </citation>
    <scope>NUCLEOTIDE SEQUENCE [LARGE SCALE GENOMIC DNA]</scope>
    <source>
        <strain evidence="9 10">JCM 16352</strain>
    </source>
</reference>
<keyword evidence="10" id="KW-1185">Reference proteome</keyword>
<evidence type="ECO:0000256" key="6">
    <source>
        <dbReference type="ARBA" id="ARBA00023136"/>
    </source>
</evidence>
<organism evidence="9 10">
    <name type="scientific">Paenibacillus rigui</name>
    <dbReference type="NCBI Taxonomy" id="554312"/>
    <lineage>
        <taxon>Bacteria</taxon>
        <taxon>Bacillati</taxon>
        <taxon>Bacillota</taxon>
        <taxon>Bacilli</taxon>
        <taxon>Bacillales</taxon>
        <taxon>Paenibacillaceae</taxon>
        <taxon>Paenibacillus</taxon>
    </lineage>
</organism>
<dbReference type="Gene3D" id="1.10.3720.10">
    <property type="entry name" value="MetI-like"/>
    <property type="match status" value="1"/>
</dbReference>
<feature type="transmembrane region" description="Helical" evidence="7">
    <location>
        <begin position="190"/>
        <end position="214"/>
    </location>
</feature>
<keyword evidence="6 7" id="KW-0472">Membrane</keyword>
<feature type="transmembrane region" description="Helical" evidence="7">
    <location>
        <begin position="133"/>
        <end position="157"/>
    </location>
</feature>
<dbReference type="InterPro" id="IPR050809">
    <property type="entry name" value="UgpAE/MalFG_permease"/>
</dbReference>
<proteinExistence type="inferred from homology"/>
<protein>
    <submittedName>
        <fullName evidence="9">ABC transporter permease</fullName>
    </submittedName>
</protein>
<comment type="similarity">
    <text evidence="7">Belongs to the binding-protein-dependent transport system permease family.</text>
</comment>
<dbReference type="InterPro" id="IPR035906">
    <property type="entry name" value="MetI-like_sf"/>
</dbReference>
<accession>A0A229UK13</accession>
<evidence type="ECO:0000313" key="9">
    <source>
        <dbReference type="EMBL" id="OXM83787.1"/>
    </source>
</evidence>
<dbReference type="EMBL" id="NMQW01000038">
    <property type="protein sequence ID" value="OXM83787.1"/>
    <property type="molecule type" value="Genomic_DNA"/>
</dbReference>
<keyword evidence="5 7" id="KW-1133">Transmembrane helix</keyword>
<dbReference type="InterPro" id="IPR000515">
    <property type="entry name" value="MetI-like"/>
</dbReference>
<dbReference type="Pfam" id="PF00528">
    <property type="entry name" value="BPD_transp_1"/>
    <property type="match status" value="1"/>
</dbReference>
<dbReference type="PANTHER" id="PTHR43227">
    <property type="entry name" value="BLL4140 PROTEIN"/>
    <property type="match status" value="1"/>
</dbReference>